<dbReference type="Pfam" id="PF00291">
    <property type="entry name" value="PALP"/>
    <property type="match status" value="1"/>
</dbReference>
<feature type="modified residue" description="N6-(pyridoxal phosphate)lysine" evidence="6">
    <location>
        <position position="112"/>
    </location>
</feature>
<dbReference type="InterPro" id="IPR004450">
    <property type="entry name" value="Thr_synthase-like"/>
</dbReference>
<dbReference type="GO" id="GO:0004795">
    <property type="term" value="F:threonine synthase activity"/>
    <property type="evidence" value="ECO:0007669"/>
    <property type="project" value="UniProtKB-UniRule"/>
</dbReference>
<dbReference type="PANTHER" id="PTHR42690">
    <property type="entry name" value="THREONINE SYNTHASE FAMILY MEMBER"/>
    <property type="match status" value="1"/>
</dbReference>
<keyword evidence="4 9" id="KW-0456">Lyase</keyword>
<evidence type="ECO:0000256" key="6">
    <source>
        <dbReference type="PIRSR" id="PIRSR604450-51"/>
    </source>
</evidence>
<dbReference type="EC" id="4.2.3.1" evidence="5"/>
<comment type="similarity">
    <text evidence="2">Belongs to the threonine synthase family.</text>
</comment>
<keyword evidence="3 6" id="KW-0663">Pyridoxal phosphate</keyword>
<dbReference type="InterPro" id="IPR036052">
    <property type="entry name" value="TrpB-like_PALP_sf"/>
</dbReference>
<evidence type="ECO:0000259" key="8">
    <source>
        <dbReference type="Pfam" id="PF14821"/>
    </source>
</evidence>
<dbReference type="Proteomes" id="UP000526003">
    <property type="component" value="Unassembled WGS sequence"/>
</dbReference>
<evidence type="ECO:0000313" key="9">
    <source>
        <dbReference type="EMBL" id="MBC2690860.1"/>
    </source>
</evidence>
<dbReference type="AlphaFoldDB" id="A0A7X1GEY2"/>
<dbReference type="RefSeq" id="WP_185818490.1">
    <property type="nucleotide sequence ID" value="NZ_CP090311.1"/>
</dbReference>
<dbReference type="InterPro" id="IPR037158">
    <property type="entry name" value="Thr_synth_N_sf"/>
</dbReference>
<dbReference type="Gene3D" id="3.90.1380.10">
    <property type="entry name" value="Threonine synthase, N-terminal domain"/>
    <property type="match status" value="1"/>
</dbReference>
<sequence>MRYVSTRNWAVEADFEKVVLSGLADDGGLYVPVELPHFSPQDIANWSTLAYDELAWRVLQPFIGEAIAEADLRPLLKAACRGFSHRAIAPLHQVDRNEWVLELFHGPTGSSKDFAAQLQAQLVQHFLRKRQRRAVVLGATNGDTGLAAIEAFKHCAEVDVVLLYPQTGVAPQQWQQLQAVNRPAVQRFAVNGSFDQCQTLVSQLFQQWPCADALAVSFNSSNWVSVLAQLVFYFHAVLQLGGGQRPIGFSVPAASFAQVYAGYIAQKMGLPITQIIVATNQNDALHQLFLKNHYGRSQANKTLSPAMDLSIFSNLERLLWALYGRDGQAVSALMAGFEASGDMRMANECWLQARMIIDSYAVSDAETVQEISALYRDTGYVIDPHTATGVLAARLYRRSLVAPMVTLGEIAPGKSAQLLGELGIVLPVVPAPRVEQGGDGECRIEADDLHTLEQRVGALQREAR</sequence>
<dbReference type="EMBL" id="JACMYG010000012">
    <property type="protein sequence ID" value="MBC2690860.1"/>
    <property type="molecule type" value="Genomic_DNA"/>
</dbReference>
<dbReference type="GO" id="GO:0009088">
    <property type="term" value="P:threonine biosynthetic process"/>
    <property type="evidence" value="ECO:0007669"/>
    <property type="project" value="UniProtKB-UniRule"/>
</dbReference>
<evidence type="ECO:0000256" key="4">
    <source>
        <dbReference type="ARBA" id="ARBA00023239"/>
    </source>
</evidence>
<dbReference type="CDD" id="cd01560">
    <property type="entry name" value="Thr-synth_2"/>
    <property type="match status" value="1"/>
</dbReference>
<feature type="domain" description="Tryptophan synthase beta chain-like PALP" evidence="7">
    <location>
        <begin position="97"/>
        <end position="398"/>
    </location>
</feature>
<evidence type="ECO:0000259" key="7">
    <source>
        <dbReference type="Pfam" id="PF00291"/>
    </source>
</evidence>
<proteinExistence type="inferred from homology"/>
<organism evidence="9 10">
    <name type="scientific">Pseudomonas kielensis</name>
    <dbReference type="NCBI Taxonomy" id="2762577"/>
    <lineage>
        <taxon>Bacteria</taxon>
        <taxon>Pseudomonadati</taxon>
        <taxon>Pseudomonadota</taxon>
        <taxon>Gammaproteobacteria</taxon>
        <taxon>Pseudomonadales</taxon>
        <taxon>Pseudomonadaceae</taxon>
        <taxon>Pseudomonas</taxon>
    </lineage>
</organism>
<dbReference type="NCBIfam" id="TIGR00260">
    <property type="entry name" value="thrC"/>
    <property type="match status" value="1"/>
</dbReference>
<accession>A0A7X1GEY2</accession>
<reference evidence="9 10" key="1">
    <citation type="submission" date="2020-08" db="EMBL/GenBank/DDBJ databases">
        <title>Pseudomonas sp. nov.</title>
        <authorList>
            <person name="Gieschler S."/>
            <person name="Fiedler G."/>
            <person name="Brinks E."/>
            <person name="Boehnlein C."/>
            <person name="Franz C.M.A.P."/>
            <person name="Kabisch J."/>
        </authorList>
    </citation>
    <scope>NUCLEOTIDE SEQUENCE [LARGE SCALE GENOMIC DNA]</scope>
    <source>
        <strain evidence="9 10">MBT-1</strain>
    </source>
</reference>
<dbReference type="InterPro" id="IPR029144">
    <property type="entry name" value="Thr_synth_N"/>
</dbReference>
<comment type="caution">
    <text evidence="9">The sequence shown here is derived from an EMBL/GenBank/DDBJ whole genome shotgun (WGS) entry which is preliminary data.</text>
</comment>
<feature type="domain" description="Threonine synthase N-terminal" evidence="8">
    <location>
        <begin position="2"/>
        <end position="79"/>
    </location>
</feature>
<evidence type="ECO:0000256" key="1">
    <source>
        <dbReference type="ARBA" id="ARBA00001933"/>
    </source>
</evidence>
<gene>
    <name evidence="9" type="ORF">H7995_13760</name>
</gene>
<dbReference type="SUPFAM" id="SSF53686">
    <property type="entry name" value="Tryptophan synthase beta subunit-like PLP-dependent enzymes"/>
    <property type="match status" value="1"/>
</dbReference>
<keyword evidence="10" id="KW-1185">Reference proteome</keyword>
<dbReference type="Pfam" id="PF14821">
    <property type="entry name" value="Thr_synth_N"/>
    <property type="match status" value="1"/>
</dbReference>
<dbReference type="Gene3D" id="3.40.50.1100">
    <property type="match status" value="2"/>
</dbReference>
<dbReference type="InterPro" id="IPR051166">
    <property type="entry name" value="Threonine_Synthase"/>
</dbReference>
<comment type="cofactor">
    <cofactor evidence="1 6">
        <name>pyridoxal 5'-phosphate</name>
        <dbReference type="ChEBI" id="CHEBI:597326"/>
    </cofactor>
</comment>
<evidence type="ECO:0000256" key="5">
    <source>
        <dbReference type="NCBIfam" id="TIGR00260"/>
    </source>
</evidence>
<dbReference type="InterPro" id="IPR001926">
    <property type="entry name" value="TrpB-like_PALP"/>
</dbReference>
<evidence type="ECO:0000313" key="10">
    <source>
        <dbReference type="Proteomes" id="UP000526003"/>
    </source>
</evidence>
<evidence type="ECO:0000256" key="2">
    <source>
        <dbReference type="ARBA" id="ARBA00005517"/>
    </source>
</evidence>
<dbReference type="PANTHER" id="PTHR42690:SF1">
    <property type="entry name" value="THREONINE SYNTHASE-LIKE 2"/>
    <property type="match status" value="1"/>
</dbReference>
<evidence type="ECO:0000256" key="3">
    <source>
        <dbReference type="ARBA" id="ARBA00022898"/>
    </source>
</evidence>
<protein>
    <recommendedName>
        <fullName evidence="5">Threonine synthase</fullName>
        <ecNumber evidence="5">4.2.3.1</ecNumber>
    </recommendedName>
</protein>
<name>A0A7X1GEY2_9PSED</name>